<comment type="caution">
    <text evidence="1">The sequence shown here is derived from an EMBL/GenBank/DDBJ whole genome shotgun (WGS) entry which is preliminary data.</text>
</comment>
<reference evidence="1 2" key="1">
    <citation type="submission" date="2017-03" db="EMBL/GenBank/DDBJ databases">
        <title>Draft genome sequence of Streptomyces scabrisporus NF3, endophyte isolated from Amphipterygium adstringens.</title>
        <authorList>
            <person name="Vazquez M."/>
            <person name="Ceapa C.D."/>
            <person name="Rodriguez Luna D."/>
            <person name="Sanchez Esquivel S."/>
        </authorList>
    </citation>
    <scope>NUCLEOTIDE SEQUENCE [LARGE SCALE GENOMIC DNA]</scope>
    <source>
        <strain evidence="1 2">NF3</strain>
    </source>
</reference>
<dbReference type="Proteomes" id="UP000190037">
    <property type="component" value="Unassembled WGS sequence"/>
</dbReference>
<dbReference type="AlphaFoldDB" id="A0A1T3P598"/>
<name>A0A1T3P598_9ACTN</name>
<proteinExistence type="predicted"/>
<evidence type="ECO:0008006" key="3">
    <source>
        <dbReference type="Google" id="ProtNLM"/>
    </source>
</evidence>
<evidence type="ECO:0000313" key="1">
    <source>
        <dbReference type="EMBL" id="OPC84060.1"/>
    </source>
</evidence>
<dbReference type="STRING" id="159449.B4N89_26815"/>
<organism evidence="1 2">
    <name type="scientific">Embleya scabrispora</name>
    <dbReference type="NCBI Taxonomy" id="159449"/>
    <lineage>
        <taxon>Bacteria</taxon>
        <taxon>Bacillati</taxon>
        <taxon>Actinomycetota</taxon>
        <taxon>Actinomycetes</taxon>
        <taxon>Kitasatosporales</taxon>
        <taxon>Streptomycetaceae</taxon>
        <taxon>Embleya</taxon>
    </lineage>
</organism>
<sequence length="362" mass="38088">MVDFASAAPALDAGADTHVLPDHRSETVYAWLEKRGWGDGLPVVPPTRERVEAMLAGYNGDPDEVIGALPPRLGEATPRVLAVNAVMAGCTPPSLPLLVAAIRGVCAPEFNLRGVNSTTHPVSVMVLVHGEAVRAGGFNAGTGTLGPGNRANATLGRAVRLALLHIGGGTAKGAGDSGMGDAATHGQPSKYTFCFAENAEASPWPVYPRALGLDARSAVTVAGMENPHNIHDMETRGGPAPILDKMATVMATFGVNNAVVSSAEYFIVLGPEHAATLAGDGWARQDVQAYLFEKARRPAGDFRRHFQSSMWRPWMRALGDDDLQPMTETAENIRILVAGGPGKHSLVIPSWGLTRSVTTPVD</sequence>
<dbReference type="OrthoDB" id="5240640at2"/>
<protein>
    <recommendedName>
        <fullName evidence="3">Thiol-disulfide oxidoreductase</fullName>
    </recommendedName>
</protein>
<evidence type="ECO:0000313" key="2">
    <source>
        <dbReference type="Proteomes" id="UP000190037"/>
    </source>
</evidence>
<dbReference type="RefSeq" id="WP_078978353.1">
    <property type="nucleotide sequence ID" value="NZ_MWQN01000001.1"/>
</dbReference>
<keyword evidence="2" id="KW-1185">Reference proteome</keyword>
<accession>A0A1T3P598</accession>
<dbReference type="EMBL" id="MWQN01000001">
    <property type="protein sequence ID" value="OPC84060.1"/>
    <property type="molecule type" value="Genomic_DNA"/>
</dbReference>
<gene>
    <name evidence="1" type="ORF">B4N89_26815</name>
</gene>